<dbReference type="KEGG" id="sfiy:F0344_24165"/>
<gene>
    <name evidence="2" type="ORF">F0344_24165</name>
</gene>
<evidence type="ECO:0000313" key="2">
    <source>
        <dbReference type="EMBL" id="QNE77284.1"/>
    </source>
</evidence>
<proteinExistence type="predicted"/>
<accession>A0A7G7BPL9</accession>
<keyword evidence="3" id="KW-1185">Reference proteome</keyword>
<feature type="region of interest" description="Disordered" evidence="1">
    <location>
        <begin position="104"/>
        <end position="142"/>
    </location>
</feature>
<dbReference type="RefSeq" id="WP_185300768.1">
    <property type="nucleotide sequence ID" value="NZ_CP045702.1"/>
</dbReference>
<reference evidence="3" key="1">
    <citation type="submission" date="2019-10" db="EMBL/GenBank/DDBJ databases">
        <title>Antimicrobial potential of Antarctic Bacteria.</title>
        <authorList>
            <person name="Benaud N."/>
            <person name="Edwards R.J."/>
            <person name="Ferrari B.C."/>
        </authorList>
    </citation>
    <scope>NUCLEOTIDE SEQUENCE [LARGE SCALE GENOMIC DNA]</scope>
    <source>
        <strain evidence="3">NBSH44</strain>
    </source>
</reference>
<evidence type="ECO:0000256" key="1">
    <source>
        <dbReference type="SAM" id="MobiDB-lite"/>
    </source>
</evidence>
<feature type="compositionally biased region" description="Low complexity" evidence="1">
    <location>
        <begin position="133"/>
        <end position="142"/>
    </location>
</feature>
<organism evidence="2 3">
    <name type="scientific">Streptomyces finlayi</name>
    <dbReference type="NCBI Taxonomy" id="67296"/>
    <lineage>
        <taxon>Bacteria</taxon>
        <taxon>Bacillati</taxon>
        <taxon>Actinomycetota</taxon>
        <taxon>Actinomycetes</taxon>
        <taxon>Kitasatosporales</taxon>
        <taxon>Streptomycetaceae</taxon>
        <taxon>Streptomyces</taxon>
    </lineage>
</organism>
<dbReference type="EMBL" id="CP045702">
    <property type="protein sequence ID" value="QNE77284.1"/>
    <property type="molecule type" value="Genomic_DNA"/>
</dbReference>
<evidence type="ECO:0000313" key="3">
    <source>
        <dbReference type="Proteomes" id="UP000515307"/>
    </source>
</evidence>
<name>A0A7G7BPL9_9ACTN</name>
<sequence length="142" mass="15135">MSVIDKSTSRDAALQEAFSAEVDALYAQSACGEANAALQCALELRSFLAVAEEHLERVHNIAEADCQMGELSSDDLHRHDQWIEAAEANCDLYGSALDELLLTMPPPSHPNVPRAGPRPKVTATAPPAPPGPRAGAVQARRP</sequence>
<dbReference type="Proteomes" id="UP000515307">
    <property type="component" value="Chromosome"/>
</dbReference>
<protein>
    <submittedName>
        <fullName evidence="2">Uncharacterized protein</fullName>
    </submittedName>
</protein>
<dbReference type="AlphaFoldDB" id="A0A7G7BPL9"/>